<accession>A0A8D8UFI4</accession>
<protein>
    <submittedName>
        <fullName evidence="1">Uncharacterized protein</fullName>
    </submittedName>
</protein>
<organism evidence="1">
    <name type="scientific">Cacopsylla melanoneura</name>
    <dbReference type="NCBI Taxonomy" id="428564"/>
    <lineage>
        <taxon>Eukaryota</taxon>
        <taxon>Metazoa</taxon>
        <taxon>Ecdysozoa</taxon>
        <taxon>Arthropoda</taxon>
        <taxon>Hexapoda</taxon>
        <taxon>Insecta</taxon>
        <taxon>Pterygota</taxon>
        <taxon>Neoptera</taxon>
        <taxon>Paraneoptera</taxon>
        <taxon>Hemiptera</taxon>
        <taxon>Sternorrhyncha</taxon>
        <taxon>Psylloidea</taxon>
        <taxon>Psyllidae</taxon>
        <taxon>Psyllinae</taxon>
        <taxon>Cacopsylla</taxon>
    </lineage>
</organism>
<dbReference type="EMBL" id="HBUF01341172">
    <property type="protein sequence ID" value="CAG6703719.1"/>
    <property type="molecule type" value="Transcribed_RNA"/>
</dbReference>
<name>A0A8D8UFI4_9HEMI</name>
<sequence length="99" mass="11046">MSSCSAVVCRDLVRLSISLRSFLMAAKPCTMLVRLVSTVALDTEPSLFFTISPLALRIFVMDLSNSLKLLIRRWLTSTLVLFTYRSTSCSPVLSSRARL</sequence>
<dbReference type="EMBL" id="HBUF01341174">
    <property type="protein sequence ID" value="CAG6703725.1"/>
    <property type="molecule type" value="Transcribed_RNA"/>
</dbReference>
<dbReference type="EMBL" id="HBUF01341173">
    <property type="protein sequence ID" value="CAG6703722.1"/>
    <property type="molecule type" value="Transcribed_RNA"/>
</dbReference>
<reference evidence="1" key="1">
    <citation type="submission" date="2021-05" db="EMBL/GenBank/DDBJ databases">
        <authorList>
            <person name="Alioto T."/>
            <person name="Alioto T."/>
            <person name="Gomez Garrido J."/>
        </authorList>
    </citation>
    <scope>NUCLEOTIDE SEQUENCE</scope>
</reference>
<dbReference type="AlphaFoldDB" id="A0A8D8UFI4"/>
<evidence type="ECO:0000313" key="1">
    <source>
        <dbReference type="EMBL" id="CAG6703725.1"/>
    </source>
</evidence>
<dbReference type="EMBL" id="HBUF01341171">
    <property type="protein sequence ID" value="CAG6703716.1"/>
    <property type="molecule type" value="Transcribed_RNA"/>
</dbReference>
<proteinExistence type="predicted"/>